<dbReference type="EMBL" id="FJMZ01000023">
    <property type="protein sequence ID" value="CZQ95453.1"/>
    <property type="molecule type" value="Genomic_DNA"/>
</dbReference>
<dbReference type="Proteomes" id="UP000195947">
    <property type="component" value="Unassembled WGS sequence"/>
</dbReference>
<dbReference type="Pfam" id="PF00534">
    <property type="entry name" value="Glycos_transf_1"/>
    <property type="match status" value="1"/>
</dbReference>
<reference evidence="2 4" key="1">
    <citation type="submission" date="2016-02" db="EMBL/GenBank/DDBJ databases">
        <authorList>
            <person name="Strepis N."/>
        </authorList>
    </citation>
    <scope>NUCLEOTIDE SEQUENCE [LARGE SCALE GENOMIC DNA]</scope>
    <source>
        <strain evidence="2">Trichococcus flocculiformis</strain>
    </source>
</reference>
<dbReference type="Proteomes" id="UP000199686">
    <property type="component" value="Unassembled WGS sequence"/>
</dbReference>
<sequence length="380" mass="43838">MKVVFVSNYLNHHQIPFCTYMKNHCEQFDFIASDIESIQGYQEISNADYVSIYNEQSKSSIIEKILQADFVIFGSSPHELIQLRMAENKLSFLYSERFYKKGVWRRWNPRTFIKLYDRIIKYRKSNMYVLCASAFLPYDLKLIGFPLNKCYRWGYFPEVVQNDLDSLHNKKKREDGKISLIWVGRLIKFKHPEVVIKLSEYLKNAGYLFEVTIIGDGPMRSSLQKNINEKKLADYIHMVGSKNKKEVREYMEKSSIFLFTSARGEGWGAVLNEAMSSGCTPVCSHAIGSVPFLLRNNENGLIYHYGNQHSIVSAVKKLLDDPEMCKKLGENAYQDMVSLWNAEIAAKRLLLLGSNLLSGKESEYESGPCSKATLIKDDWL</sequence>
<keyword evidence="4" id="KW-1185">Reference proteome</keyword>
<evidence type="ECO:0000313" key="4">
    <source>
        <dbReference type="Proteomes" id="UP000195947"/>
    </source>
</evidence>
<dbReference type="PANTHER" id="PTHR45947:SF3">
    <property type="entry name" value="SULFOQUINOVOSYL TRANSFERASE SQD2"/>
    <property type="match status" value="1"/>
</dbReference>
<reference evidence="3 5" key="2">
    <citation type="submission" date="2016-10" db="EMBL/GenBank/DDBJ databases">
        <authorList>
            <person name="Varghese N."/>
            <person name="Submissions S."/>
        </authorList>
    </citation>
    <scope>NUCLEOTIDE SEQUENCE [LARGE SCALE GENOMIC DNA]</scope>
    <source>
        <strain evidence="3 5">DSM 2094</strain>
    </source>
</reference>
<dbReference type="AlphaFoldDB" id="A0AB38BLC7"/>
<dbReference type="GO" id="GO:0016757">
    <property type="term" value="F:glycosyltransferase activity"/>
    <property type="evidence" value="ECO:0007669"/>
    <property type="project" value="InterPro"/>
</dbReference>
<feature type="domain" description="Glycosyl transferase family 1" evidence="1">
    <location>
        <begin position="167"/>
        <end position="334"/>
    </location>
</feature>
<organism evidence="3 5">
    <name type="scientific">Trichococcus flocculiformis</name>
    <dbReference type="NCBI Taxonomy" id="82803"/>
    <lineage>
        <taxon>Bacteria</taxon>
        <taxon>Bacillati</taxon>
        <taxon>Bacillota</taxon>
        <taxon>Bacilli</taxon>
        <taxon>Lactobacillales</taxon>
        <taxon>Carnobacteriaceae</taxon>
        <taxon>Trichococcus</taxon>
    </lineage>
</organism>
<accession>A0AB38BLC7</accession>
<evidence type="ECO:0000259" key="1">
    <source>
        <dbReference type="Pfam" id="PF00534"/>
    </source>
</evidence>
<dbReference type="PANTHER" id="PTHR45947">
    <property type="entry name" value="SULFOQUINOVOSYL TRANSFERASE SQD2"/>
    <property type="match status" value="1"/>
</dbReference>
<evidence type="ECO:0000313" key="3">
    <source>
        <dbReference type="EMBL" id="SFI17264.1"/>
    </source>
</evidence>
<comment type="caution">
    <text evidence="3">The sequence shown here is derived from an EMBL/GenBank/DDBJ whole genome shotgun (WGS) entry which is preliminary data.</text>
</comment>
<name>A0AB38BLC7_9LACT</name>
<protein>
    <submittedName>
        <fullName evidence="2">Glycosyl transferases group 1</fullName>
    </submittedName>
    <submittedName>
        <fullName evidence="3">Glycosyltransferase involved in cell wall bisynthesis</fullName>
    </submittedName>
</protein>
<dbReference type="CDD" id="cd03801">
    <property type="entry name" value="GT4_PimA-like"/>
    <property type="match status" value="1"/>
</dbReference>
<evidence type="ECO:0000313" key="2">
    <source>
        <dbReference type="EMBL" id="CZQ95453.1"/>
    </source>
</evidence>
<dbReference type="SUPFAM" id="SSF53756">
    <property type="entry name" value="UDP-Glycosyltransferase/glycogen phosphorylase"/>
    <property type="match status" value="1"/>
</dbReference>
<dbReference type="Gene3D" id="3.40.50.2000">
    <property type="entry name" value="Glycogen Phosphorylase B"/>
    <property type="match status" value="1"/>
</dbReference>
<dbReference type="InterPro" id="IPR050194">
    <property type="entry name" value="Glycosyltransferase_grp1"/>
</dbReference>
<dbReference type="RefSeq" id="WP_086989338.1">
    <property type="nucleotide sequence ID" value="NZ_FJMZ01000023.1"/>
</dbReference>
<proteinExistence type="predicted"/>
<dbReference type="EMBL" id="FOQC01000065">
    <property type="protein sequence ID" value="SFI17264.1"/>
    <property type="molecule type" value="Genomic_DNA"/>
</dbReference>
<dbReference type="InterPro" id="IPR001296">
    <property type="entry name" value="Glyco_trans_1"/>
</dbReference>
<gene>
    <name evidence="3" type="ORF">SAMN04488507_10652</name>
    <name evidence="2" type="ORF">TFLO_1939</name>
</gene>
<keyword evidence="2" id="KW-0808">Transferase</keyword>
<evidence type="ECO:0000313" key="5">
    <source>
        <dbReference type="Proteomes" id="UP000199686"/>
    </source>
</evidence>